<sequence length="246" mass="25597">MAYPGTLQIDYGTPYETTTVQLYPMGQKGETPDGSLYRYSLMGGTTGVANKLYQGAATAVAFWTTQELTVDLAVGDTEISFFDGGTAFTVNQLEGGSLLVEETTDLGHIYRVKSNVVTAANETICQLEDGVTVQVAVIDETGNVLTANLSPWAEVVILPTTTPTNIVVGVFRILVAADAYGWVQSRGVASCLNAGAPLPGNPVIVSGTGGAIGIAASQSANITGYLGRVINLGITGDFAAVFLECE</sequence>
<proteinExistence type="predicted"/>
<gene>
    <name evidence="1" type="ORF">LCGC14_1273940</name>
</gene>
<name>A0A0F9KYW6_9ZZZZ</name>
<dbReference type="AlphaFoldDB" id="A0A0F9KYW6"/>
<evidence type="ECO:0000313" key="1">
    <source>
        <dbReference type="EMBL" id="KKM86933.1"/>
    </source>
</evidence>
<dbReference type="EMBL" id="LAZR01007178">
    <property type="protein sequence ID" value="KKM86933.1"/>
    <property type="molecule type" value="Genomic_DNA"/>
</dbReference>
<organism evidence="1">
    <name type="scientific">marine sediment metagenome</name>
    <dbReference type="NCBI Taxonomy" id="412755"/>
    <lineage>
        <taxon>unclassified sequences</taxon>
        <taxon>metagenomes</taxon>
        <taxon>ecological metagenomes</taxon>
    </lineage>
</organism>
<protein>
    <submittedName>
        <fullName evidence="1">Uncharacterized protein</fullName>
    </submittedName>
</protein>
<comment type="caution">
    <text evidence="1">The sequence shown here is derived from an EMBL/GenBank/DDBJ whole genome shotgun (WGS) entry which is preliminary data.</text>
</comment>
<accession>A0A0F9KYW6</accession>
<reference evidence="1" key="1">
    <citation type="journal article" date="2015" name="Nature">
        <title>Complex archaea that bridge the gap between prokaryotes and eukaryotes.</title>
        <authorList>
            <person name="Spang A."/>
            <person name="Saw J.H."/>
            <person name="Jorgensen S.L."/>
            <person name="Zaremba-Niedzwiedzka K."/>
            <person name="Martijn J."/>
            <person name="Lind A.E."/>
            <person name="van Eijk R."/>
            <person name="Schleper C."/>
            <person name="Guy L."/>
            <person name="Ettema T.J."/>
        </authorList>
    </citation>
    <scope>NUCLEOTIDE SEQUENCE</scope>
</reference>